<dbReference type="PANTHER" id="PTHR43343:SF3">
    <property type="entry name" value="PROTEASE DO-LIKE 8, CHLOROPLASTIC"/>
    <property type="match status" value="1"/>
</dbReference>
<evidence type="ECO:0000256" key="1">
    <source>
        <dbReference type="ARBA" id="ARBA00022670"/>
    </source>
</evidence>
<proteinExistence type="predicted"/>
<dbReference type="SUPFAM" id="SSF50494">
    <property type="entry name" value="Trypsin-like serine proteases"/>
    <property type="match status" value="1"/>
</dbReference>
<dbReference type="PRINTS" id="PR00834">
    <property type="entry name" value="PROTEASES2C"/>
</dbReference>
<reference evidence="4 5" key="1">
    <citation type="journal article" date="2020" name="Syst. Appl. Microbiol.">
        <title>Alienimonas chondri sp. nov., a novel planctomycete isolated from the biofilm of the red alga Chondrus crispus.</title>
        <authorList>
            <person name="Vitorino I."/>
            <person name="Albuquerque L."/>
            <person name="Wiegand S."/>
            <person name="Kallscheuer N."/>
            <person name="da Costa M.S."/>
            <person name="Lobo-da-Cunha A."/>
            <person name="Jogler C."/>
            <person name="Lage O.M."/>
        </authorList>
    </citation>
    <scope>NUCLEOTIDE SEQUENCE [LARGE SCALE GENOMIC DNA]</scope>
    <source>
        <strain evidence="4 5">LzC2</strain>
    </source>
</reference>
<dbReference type="Pfam" id="PF13365">
    <property type="entry name" value="Trypsin_2"/>
    <property type="match status" value="1"/>
</dbReference>
<dbReference type="InterPro" id="IPR009003">
    <property type="entry name" value="Peptidase_S1_PA"/>
</dbReference>
<dbReference type="Proteomes" id="UP000609651">
    <property type="component" value="Unassembled WGS sequence"/>
</dbReference>
<protein>
    <recommendedName>
        <fullName evidence="3">PDZ domain-containing protein</fullName>
    </recommendedName>
</protein>
<keyword evidence="5" id="KW-1185">Reference proteome</keyword>
<dbReference type="InterPro" id="IPR001940">
    <property type="entry name" value="Peptidase_S1C"/>
</dbReference>
<feature type="domain" description="PDZ" evidence="3">
    <location>
        <begin position="296"/>
        <end position="388"/>
    </location>
</feature>
<keyword evidence="2" id="KW-0378">Hydrolase</keyword>
<organism evidence="4 5">
    <name type="scientific">Alienimonas chondri</name>
    <dbReference type="NCBI Taxonomy" id="2681879"/>
    <lineage>
        <taxon>Bacteria</taxon>
        <taxon>Pseudomonadati</taxon>
        <taxon>Planctomycetota</taxon>
        <taxon>Planctomycetia</taxon>
        <taxon>Planctomycetales</taxon>
        <taxon>Planctomycetaceae</taxon>
        <taxon>Alienimonas</taxon>
    </lineage>
</organism>
<comment type="caution">
    <text evidence="4">The sequence shown here is derived from an EMBL/GenBank/DDBJ whole genome shotgun (WGS) entry which is preliminary data.</text>
</comment>
<dbReference type="RefSeq" id="WP_171184906.1">
    <property type="nucleotide sequence ID" value="NZ_WTPX01000027.1"/>
</dbReference>
<evidence type="ECO:0000259" key="3">
    <source>
        <dbReference type="PROSITE" id="PS50106"/>
    </source>
</evidence>
<dbReference type="PANTHER" id="PTHR43343">
    <property type="entry name" value="PEPTIDASE S12"/>
    <property type="match status" value="1"/>
</dbReference>
<keyword evidence="1" id="KW-0645">Protease</keyword>
<dbReference type="InterPro" id="IPR036034">
    <property type="entry name" value="PDZ_sf"/>
</dbReference>
<dbReference type="SUPFAM" id="SSF50156">
    <property type="entry name" value="PDZ domain-like"/>
    <property type="match status" value="1"/>
</dbReference>
<dbReference type="PROSITE" id="PS50106">
    <property type="entry name" value="PDZ"/>
    <property type="match status" value="1"/>
</dbReference>
<dbReference type="EMBL" id="WTPX01000027">
    <property type="protein sequence ID" value="NNJ25182.1"/>
    <property type="molecule type" value="Genomic_DNA"/>
</dbReference>
<evidence type="ECO:0000256" key="2">
    <source>
        <dbReference type="ARBA" id="ARBA00022801"/>
    </source>
</evidence>
<name>A0ABX1VAQ3_9PLAN</name>
<gene>
    <name evidence="4" type="ORF">LzC2_12500</name>
</gene>
<evidence type="ECO:0000313" key="5">
    <source>
        <dbReference type="Proteomes" id="UP000609651"/>
    </source>
</evidence>
<dbReference type="InterPro" id="IPR001478">
    <property type="entry name" value="PDZ"/>
</dbReference>
<evidence type="ECO:0000313" key="4">
    <source>
        <dbReference type="EMBL" id="NNJ25182.1"/>
    </source>
</evidence>
<dbReference type="InterPro" id="IPR051201">
    <property type="entry name" value="Chloro_Bact_Ser_Proteases"/>
</dbReference>
<dbReference type="Gene3D" id="2.30.42.10">
    <property type="match status" value="1"/>
</dbReference>
<dbReference type="SMART" id="SM00228">
    <property type="entry name" value="PDZ"/>
    <property type="match status" value="1"/>
</dbReference>
<dbReference type="Pfam" id="PF13180">
    <property type="entry name" value="PDZ_2"/>
    <property type="match status" value="1"/>
</dbReference>
<sequence>MPFAPPPSPSSPTRPPRRWADRAFGALAGAGLFAAGVVFADYAGPHDGGNVALAETLSVEQARLLRSELDETPDRPLLLGGEAIARVSRLASPSVVHIECVYRDEDGGAVEETGSGVLTRHPRWAEEDGRLFVLTNRHVVAGAEGQSGTSRIDLRLADGHTVRPIRVWTDQATDLAVLEIYNRDLPAIHFGNSDALEIGHFVLALGSPFGLDRSVTLGIVSAKGRRRLDLGTKDLINQDFIQTDAAINPGNSGGPLIDLRGRLVGINTAIASSSGGSEGIGFSIPANLARRVFDELLTHGRVRRAYLGVQLDNGFDRGSLASVGLDRLYGARVQVVKPNTPAAAAGLRRNDVVLNFGTVEVQDLDHLINLVSLTPVGERVQLTVLREGREIPMTLALSERPEPTKQR</sequence>
<accession>A0ABX1VAQ3</accession>
<dbReference type="Gene3D" id="2.40.10.120">
    <property type="match status" value="1"/>
</dbReference>